<organism evidence="2 3">
    <name type="scientific">Bremia lactucae</name>
    <name type="common">Lettuce downy mildew</name>
    <dbReference type="NCBI Taxonomy" id="4779"/>
    <lineage>
        <taxon>Eukaryota</taxon>
        <taxon>Sar</taxon>
        <taxon>Stramenopiles</taxon>
        <taxon>Oomycota</taxon>
        <taxon>Peronosporomycetes</taxon>
        <taxon>Peronosporales</taxon>
        <taxon>Peronosporaceae</taxon>
        <taxon>Bremia</taxon>
    </lineage>
</organism>
<keyword evidence="3" id="KW-1185">Reference proteome</keyword>
<feature type="region of interest" description="Disordered" evidence="1">
    <location>
        <begin position="1"/>
        <end position="30"/>
    </location>
</feature>
<evidence type="ECO:0000256" key="1">
    <source>
        <dbReference type="SAM" id="MobiDB-lite"/>
    </source>
</evidence>
<name>A0A976FKA9_BRELC</name>
<dbReference type="OrthoDB" id="206902at2759"/>
<gene>
    <name evidence="2" type="ORF">CCR75_006742</name>
</gene>
<dbReference type="Proteomes" id="UP000294530">
    <property type="component" value="Unassembled WGS sequence"/>
</dbReference>
<dbReference type="GeneID" id="94350481"/>
<evidence type="ECO:0000313" key="2">
    <source>
        <dbReference type="EMBL" id="TDH68345.1"/>
    </source>
</evidence>
<feature type="compositionally biased region" description="Low complexity" evidence="1">
    <location>
        <begin position="17"/>
        <end position="30"/>
    </location>
</feature>
<proteinExistence type="predicted"/>
<dbReference type="AlphaFoldDB" id="A0A976FKA9"/>
<dbReference type="EMBL" id="SHOA02000003">
    <property type="protein sequence ID" value="TDH68345.1"/>
    <property type="molecule type" value="Genomic_DNA"/>
</dbReference>
<reference evidence="2 3" key="1">
    <citation type="journal article" date="2021" name="Genome Biol.">
        <title>AFLAP: assembly-free linkage analysis pipeline using k-mers from genome sequencing data.</title>
        <authorList>
            <person name="Fletcher K."/>
            <person name="Zhang L."/>
            <person name="Gil J."/>
            <person name="Han R."/>
            <person name="Cavanaugh K."/>
            <person name="Michelmore R."/>
        </authorList>
    </citation>
    <scope>NUCLEOTIDE SEQUENCE [LARGE SCALE GENOMIC DNA]</scope>
    <source>
        <strain evidence="2 3">SF5</strain>
    </source>
</reference>
<protein>
    <submittedName>
        <fullName evidence="2">Uncharacterized protein</fullName>
    </submittedName>
</protein>
<dbReference type="PANTHER" id="PTHR35213:SF3">
    <property type="entry name" value="MYB-LIKE DOMAIN-CONTAINING PROTEIN"/>
    <property type="match status" value="1"/>
</dbReference>
<accession>A0A976FKA9</accession>
<evidence type="ECO:0000313" key="3">
    <source>
        <dbReference type="Proteomes" id="UP000294530"/>
    </source>
</evidence>
<dbReference type="KEGG" id="blac:94350481"/>
<dbReference type="RefSeq" id="XP_067817844.1">
    <property type="nucleotide sequence ID" value="XM_067964810.1"/>
</dbReference>
<dbReference type="PANTHER" id="PTHR35213">
    <property type="entry name" value="RING-TYPE DOMAIN-CONTAINING PROTEIN-RELATED"/>
    <property type="match status" value="1"/>
</dbReference>
<sequence length="468" mass="53597">MSHCRIRNSPSWYHTRSSSTKRSLSFSSPPVTLVSLPPRLSPTHGKPTTDRVLTFLQSARDRNVPVRSGKWSMAEDAYLAKLIWLFENGLLAEMEPKTSLRSYLALMLNCCPMRISKKQMHGHSFMGKVKYVPQASNMTQQEYDALCHDVWALRNRFLQTWVKDEYTRRNATFKPHDTSFQEWYEKVVALVPTPRLIKRSSLKSCKKKRRIEVLDEITLPIQQNIEKEQVKKMAKILPCEVQNLEHECLRGTSRIEMLEPEDIMLLDPAEPISELAFDNKRLAFPTAYCGESLSIEDLDWLTTTDRGHVFAQWTNSPGGNYTGEALAKVNEDQVQVSMHLSDTEPTDLSMIRRSSELIIDFGAPSCWYVGDEPKHTPFFDVSQWADSDLTEALATEPSIFNWDDSVHILNSPAIEFPFFVSAEQATLVSELYTLSTDVIKFVLRAILCFELLLKMCILVLQQLQSPRP</sequence>
<comment type="caution">
    <text evidence="2">The sequence shown here is derived from an EMBL/GenBank/DDBJ whole genome shotgun (WGS) entry which is preliminary data.</text>
</comment>